<organism evidence="4 5">
    <name type="scientific">Parascedosporium putredinis</name>
    <dbReference type="NCBI Taxonomy" id="1442378"/>
    <lineage>
        <taxon>Eukaryota</taxon>
        <taxon>Fungi</taxon>
        <taxon>Dikarya</taxon>
        <taxon>Ascomycota</taxon>
        <taxon>Pezizomycotina</taxon>
        <taxon>Sordariomycetes</taxon>
        <taxon>Hypocreomycetidae</taxon>
        <taxon>Microascales</taxon>
        <taxon>Microascaceae</taxon>
        <taxon>Parascedosporium</taxon>
    </lineage>
</organism>
<evidence type="ECO:0000313" key="5">
    <source>
        <dbReference type="Proteomes" id="UP000838763"/>
    </source>
</evidence>
<evidence type="ECO:0000256" key="2">
    <source>
        <dbReference type="ARBA" id="ARBA00023235"/>
    </source>
</evidence>
<protein>
    <recommendedName>
        <fullName evidence="6">DUF453-domain-containing protein</fullName>
    </recommendedName>
</protein>
<dbReference type="InterPro" id="IPR007400">
    <property type="entry name" value="PrpF-like"/>
</dbReference>
<dbReference type="EMBL" id="CALLCH030000011">
    <property type="protein sequence ID" value="CAI4214291.1"/>
    <property type="molecule type" value="Genomic_DNA"/>
</dbReference>
<keyword evidence="2" id="KW-0413">Isomerase</keyword>
<keyword evidence="5" id="KW-1185">Reference proteome</keyword>
<dbReference type="Gene3D" id="3.10.310.10">
    <property type="entry name" value="Diaminopimelate Epimerase, Chain A, domain 1"/>
    <property type="match status" value="1"/>
</dbReference>
<dbReference type="AlphaFoldDB" id="A0A9P1M8M6"/>
<accession>A0A9P1M8M6</accession>
<dbReference type="SUPFAM" id="SSF54506">
    <property type="entry name" value="Diaminopimelate epimerase-like"/>
    <property type="match status" value="1"/>
</dbReference>
<evidence type="ECO:0000256" key="1">
    <source>
        <dbReference type="ARBA" id="ARBA00007673"/>
    </source>
</evidence>
<feature type="compositionally biased region" description="Low complexity" evidence="3">
    <location>
        <begin position="86"/>
        <end position="97"/>
    </location>
</feature>
<evidence type="ECO:0000313" key="4">
    <source>
        <dbReference type="EMBL" id="CAI4214291.1"/>
    </source>
</evidence>
<evidence type="ECO:0000256" key="3">
    <source>
        <dbReference type="SAM" id="MobiDB-lite"/>
    </source>
</evidence>
<reference evidence="4" key="1">
    <citation type="submission" date="2022-11" db="EMBL/GenBank/DDBJ databases">
        <authorList>
            <person name="Scott C."/>
            <person name="Bruce N."/>
        </authorList>
    </citation>
    <scope>NUCLEOTIDE SEQUENCE</scope>
</reference>
<dbReference type="GO" id="GO:0016853">
    <property type="term" value="F:isomerase activity"/>
    <property type="evidence" value="ECO:0007669"/>
    <property type="project" value="UniProtKB-KW"/>
</dbReference>
<dbReference type="Pfam" id="PF04303">
    <property type="entry name" value="PrpF"/>
    <property type="match status" value="1"/>
</dbReference>
<comment type="caution">
    <text evidence="4">The sequence shown here is derived from an EMBL/GenBank/DDBJ whole genome shotgun (WGS) entry which is preliminary data.</text>
</comment>
<sequence>MGGSRVITSKIAIVKVSDRSDADVDYTFAQAGITEDLIGYTGNCGNISSAVGPFAVSEGLVKDVRPGVSLVDGLETQEIRIFNTGTQKSSTPTYPSTKTEKWLKPANLP</sequence>
<evidence type="ECO:0008006" key="6">
    <source>
        <dbReference type="Google" id="ProtNLM"/>
    </source>
</evidence>
<proteinExistence type="inferred from homology"/>
<gene>
    <name evidence="4" type="ORF">PPNO1_LOCUS4022</name>
</gene>
<dbReference type="PANTHER" id="PTHR43709:SF2">
    <property type="entry name" value="DUF453 DOMAIN PROTEIN (AFU_ORTHOLOGUE AFUA_6G00360)"/>
    <property type="match status" value="1"/>
</dbReference>
<name>A0A9P1M8M6_9PEZI</name>
<dbReference type="Proteomes" id="UP000838763">
    <property type="component" value="Unassembled WGS sequence"/>
</dbReference>
<comment type="similarity">
    <text evidence="1">Belongs to the PrpF family.</text>
</comment>
<feature type="region of interest" description="Disordered" evidence="3">
    <location>
        <begin position="84"/>
        <end position="109"/>
    </location>
</feature>
<dbReference type="PANTHER" id="PTHR43709">
    <property type="entry name" value="ACONITATE ISOMERASE-RELATED"/>
    <property type="match status" value="1"/>
</dbReference>
<dbReference type="OrthoDB" id="10267539at2759"/>